<dbReference type="OrthoDB" id="765463at2"/>
<accession>A0A1G5Z184</accession>
<keyword evidence="1" id="KW-0812">Transmembrane</keyword>
<dbReference type="InterPro" id="IPR045385">
    <property type="entry name" value="DUF6526"/>
</dbReference>
<organism evidence="2 3">
    <name type="scientific">Algoriphagus alkaliphilus</name>
    <dbReference type="NCBI Taxonomy" id="279824"/>
    <lineage>
        <taxon>Bacteria</taxon>
        <taxon>Pseudomonadati</taxon>
        <taxon>Bacteroidota</taxon>
        <taxon>Cytophagia</taxon>
        <taxon>Cytophagales</taxon>
        <taxon>Cyclobacteriaceae</taxon>
        <taxon>Algoriphagus</taxon>
    </lineage>
</organism>
<gene>
    <name evidence="2" type="ORF">SAMN03080617_03066</name>
</gene>
<keyword evidence="1" id="KW-0472">Membrane</keyword>
<dbReference type="Pfam" id="PF20136">
    <property type="entry name" value="DUF6526"/>
    <property type="match status" value="1"/>
</dbReference>
<dbReference type="AlphaFoldDB" id="A0A1G5Z184"/>
<protein>
    <submittedName>
        <fullName evidence="2">Uncharacterized protein</fullName>
    </submittedName>
</protein>
<proteinExistence type="predicted"/>
<dbReference type="EMBL" id="FMXE01000023">
    <property type="protein sequence ID" value="SDA88217.1"/>
    <property type="molecule type" value="Genomic_DNA"/>
</dbReference>
<feature type="transmembrane region" description="Helical" evidence="1">
    <location>
        <begin position="45"/>
        <end position="67"/>
    </location>
</feature>
<feature type="transmembrane region" description="Helical" evidence="1">
    <location>
        <begin position="12"/>
        <end position="33"/>
    </location>
</feature>
<evidence type="ECO:0000256" key="1">
    <source>
        <dbReference type="SAM" id="Phobius"/>
    </source>
</evidence>
<evidence type="ECO:0000313" key="3">
    <source>
        <dbReference type="Proteomes" id="UP000198756"/>
    </source>
</evidence>
<dbReference type="STRING" id="279824.SAMN03080617_03066"/>
<keyword evidence="1" id="KW-1133">Transmembrane helix</keyword>
<keyword evidence="3" id="KW-1185">Reference proteome</keyword>
<reference evidence="3" key="1">
    <citation type="submission" date="2016-10" db="EMBL/GenBank/DDBJ databases">
        <authorList>
            <person name="Varghese N."/>
            <person name="Submissions S."/>
        </authorList>
    </citation>
    <scope>NUCLEOTIDE SEQUENCE [LARGE SCALE GENOMIC DNA]</scope>
    <source>
        <strain evidence="3">DSM 22703</strain>
    </source>
</reference>
<dbReference type="Proteomes" id="UP000198756">
    <property type="component" value="Unassembled WGS sequence"/>
</dbReference>
<evidence type="ECO:0000313" key="2">
    <source>
        <dbReference type="EMBL" id="SDA88217.1"/>
    </source>
</evidence>
<sequence>MKTQNHQNHARYFPFHHFVVTPMTLIYLGWTVYKMDFSSSESLNSGIYSLLGAMILTLLPLLARIYALKTQNRIILTEMRQRYFHLTGAPFYSVENQLKLSQIIALRFAGDEELLPLMEKAIQEKLSPKDIKKQVKNWQGDYRRV</sequence>
<dbReference type="RefSeq" id="WP_092731521.1">
    <property type="nucleotide sequence ID" value="NZ_FMXE01000023.1"/>
</dbReference>
<name>A0A1G5Z184_9BACT</name>